<comment type="caution">
    <text evidence="4">The sequence shown here is derived from an EMBL/GenBank/DDBJ whole genome shotgun (WGS) entry which is preliminary data.</text>
</comment>
<dbReference type="InterPro" id="IPR008462">
    <property type="entry name" value="CsbD"/>
</dbReference>
<sequence>MLEQTEGTVQKLAGRVQDAVGGLTGDTGTQVEGKARQVAGKVQETYGEALNQVRESAVANPLATLAIVGGIGFVLGAIWSKR</sequence>
<dbReference type="InterPro" id="IPR050423">
    <property type="entry name" value="UPF0337_stress_rsp"/>
</dbReference>
<evidence type="ECO:0000313" key="4">
    <source>
        <dbReference type="EMBL" id="PYE73345.1"/>
    </source>
</evidence>
<feature type="domain" description="CsbD-like" evidence="3">
    <location>
        <begin position="4"/>
        <end position="54"/>
    </location>
</feature>
<dbReference type="Proteomes" id="UP000247540">
    <property type="component" value="Unassembled WGS sequence"/>
</dbReference>
<gene>
    <name evidence="4" type="ORF">DFQ15_13813</name>
</gene>
<dbReference type="SUPFAM" id="SSF69047">
    <property type="entry name" value="Hypothetical protein YjbJ"/>
    <property type="match status" value="1"/>
</dbReference>
<keyword evidence="2" id="KW-0812">Transmembrane</keyword>
<reference evidence="4 5" key="1">
    <citation type="submission" date="2018-06" db="EMBL/GenBank/DDBJ databases">
        <title>Genomic Encyclopedia of Type Strains, Phase III (KMG-III): the genomes of soil and plant-associated and newly described type strains.</title>
        <authorList>
            <person name="Whitman W."/>
        </authorList>
    </citation>
    <scope>NUCLEOTIDE SEQUENCE [LARGE SCALE GENOMIC DNA]</scope>
    <source>
        <strain evidence="4 5">CECT 7646</strain>
    </source>
</reference>
<name>A0A318SD18_9BURK</name>
<comment type="similarity">
    <text evidence="1">Belongs to the UPF0337 (CsbD) family.</text>
</comment>
<evidence type="ECO:0000256" key="1">
    <source>
        <dbReference type="ARBA" id="ARBA00009129"/>
    </source>
</evidence>
<keyword evidence="5" id="KW-1185">Reference proteome</keyword>
<dbReference type="InterPro" id="IPR036629">
    <property type="entry name" value="YjbJ_sf"/>
</dbReference>
<evidence type="ECO:0000313" key="5">
    <source>
        <dbReference type="Proteomes" id="UP000247540"/>
    </source>
</evidence>
<dbReference type="Gene3D" id="1.10.1470.10">
    <property type="entry name" value="YjbJ"/>
    <property type="match status" value="1"/>
</dbReference>
<proteinExistence type="inferred from homology"/>
<feature type="transmembrane region" description="Helical" evidence="2">
    <location>
        <begin position="58"/>
        <end position="79"/>
    </location>
</feature>
<dbReference type="AlphaFoldDB" id="A0A318SD18"/>
<keyword evidence="2" id="KW-0472">Membrane</keyword>
<evidence type="ECO:0000259" key="3">
    <source>
        <dbReference type="Pfam" id="PF05532"/>
    </source>
</evidence>
<dbReference type="Pfam" id="PF05532">
    <property type="entry name" value="CsbD"/>
    <property type="match status" value="1"/>
</dbReference>
<dbReference type="RefSeq" id="WP_110466985.1">
    <property type="nucleotide sequence ID" value="NZ_JAMOFZ010000038.1"/>
</dbReference>
<dbReference type="PANTHER" id="PTHR34977">
    <property type="entry name" value="UPF0337 PROTEIN YJBJ"/>
    <property type="match status" value="1"/>
</dbReference>
<accession>A0A318SD18</accession>
<dbReference type="OrthoDB" id="8637255at2"/>
<keyword evidence="2" id="KW-1133">Transmembrane helix</keyword>
<protein>
    <submittedName>
        <fullName evidence="4">Uncharacterized protein YjbJ (UPF0337 family)</fullName>
    </submittedName>
</protein>
<evidence type="ECO:0000256" key="2">
    <source>
        <dbReference type="SAM" id="Phobius"/>
    </source>
</evidence>
<dbReference type="PANTHER" id="PTHR34977:SF1">
    <property type="entry name" value="UPF0337 PROTEIN YJBJ"/>
    <property type="match status" value="1"/>
</dbReference>
<organism evidence="4 5">
    <name type="scientific">Xylophilus ampelinus</name>
    <dbReference type="NCBI Taxonomy" id="54067"/>
    <lineage>
        <taxon>Bacteria</taxon>
        <taxon>Pseudomonadati</taxon>
        <taxon>Pseudomonadota</taxon>
        <taxon>Betaproteobacteria</taxon>
        <taxon>Burkholderiales</taxon>
        <taxon>Xylophilus</taxon>
    </lineage>
</organism>
<dbReference type="EMBL" id="QJTC01000038">
    <property type="protein sequence ID" value="PYE73345.1"/>
    <property type="molecule type" value="Genomic_DNA"/>
</dbReference>